<dbReference type="PRINTS" id="PR00806">
    <property type="entry name" value="VINCULIN"/>
</dbReference>
<accession>A0AAD9UIG2</accession>
<dbReference type="FunFam" id="1.20.120.230:FF:000010">
    <property type="entry name" value="Vinculin a"/>
    <property type="match status" value="1"/>
</dbReference>
<dbReference type="AlphaFoldDB" id="A0AAD9UIG2"/>
<evidence type="ECO:0000313" key="15">
    <source>
        <dbReference type="EMBL" id="KAK2190674.1"/>
    </source>
</evidence>
<dbReference type="InterPro" id="IPR006077">
    <property type="entry name" value="Vinculin/catenin"/>
</dbReference>
<dbReference type="PROSITE" id="PS00664">
    <property type="entry name" value="VINCULIN_2"/>
    <property type="match status" value="1"/>
</dbReference>
<dbReference type="GO" id="GO:0051015">
    <property type="term" value="F:actin filament binding"/>
    <property type="evidence" value="ECO:0007669"/>
    <property type="project" value="InterPro"/>
</dbReference>
<keyword evidence="16" id="KW-1185">Reference proteome</keyword>
<protein>
    <recommendedName>
        <fullName evidence="5">Vinculin</fullName>
    </recommendedName>
</protein>
<keyword evidence="13" id="KW-0206">Cytoskeleton</keyword>
<comment type="subcellular location">
    <subcellularLocation>
        <location evidence="3">Cell junction</location>
        <location evidence="3">Adherens junction</location>
    </subcellularLocation>
    <subcellularLocation>
        <location evidence="2">Cell membrane</location>
        <topology evidence="2">Peripheral membrane protein</topology>
        <orientation evidence="2">Cytoplasmic side</orientation>
    </subcellularLocation>
    <subcellularLocation>
        <location evidence="1">Cytoplasm</location>
        <location evidence="1">Cytoskeleton</location>
    </subcellularLocation>
</comment>
<keyword evidence="10" id="KW-0965">Cell junction</keyword>
<evidence type="ECO:0000256" key="1">
    <source>
        <dbReference type="ARBA" id="ARBA00004245"/>
    </source>
</evidence>
<evidence type="ECO:0000313" key="16">
    <source>
        <dbReference type="Proteomes" id="UP001209878"/>
    </source>
</evidence>
<dbReference type="GO" id="GO:0005912">
    <property type="term" value="C:adherens junction"/>
    <property type="evidence" value="ECO:0007669"/>
    <property type="project" value="UniProtKB-SubCell"/>
</dbReference>
<dbReference type="Proteomes" id="UP001209878">
    <property type="component" value="Unassembled WGS sequence"/>
</dbReference>
<evidence type="ECO:0000256" key="12">
    <source>
        <dbReference type="ARBA" id="ARBA00023203"/>
    </source>
</evidence>
<evidence type="ECO:0000256" key="13">
    <source>
        <dbReference type="ARBA" id="ARBA00023212"/>
    </source>
</evidence>
<dbReference type="Gene3D" id="1.20.120.810">
    <property type="entry name" value="Vinculin, Vh2 four-helix bundle"/>
    <property type="match status" value="2"/>
</dbReference>
<keyword evidence="11" id="KW-0472">Membrane</keyword>
<gene>
    <name evidence="15" type="ORF">NP493_70g01000</name>
</gene>
<dbReference type="GO" id="GO:0015629">
    <property type="term" value="C:actin cytoskeleton"/>
    <property type="evidence" value="ECO:0007669"/>
    <property type="project" value="InterPro"/>
</dbReference>
<evidence type="ECO:0000256" key="6">
    <source>
        <dbReference type="ARBA" id="ARBA00022475"/>
    </source>
</evidence>
<keyword evidence="9" id="KW-0130">Cell adhesion</keyword>
<name>A0AAD9UIG2_RIDPI</name>
<keyword evidence="6" id="KW-1003">Cell membrane</keyword>
<organism evidence="15 16">
    <name type="scientific">Ridgeia piscesae</name>
    <name type="common">Tubeworm</name>
    <dbReference type="NCBI Taxonomy" id="27915"/>
    <lineage>
        <taxon>Eukaryota</taxon>
        <taxon>Metazoa</taxon>
        <taxon>Spiralia</taxon>
        <taxon>Lophotrochozoa</taxon>
        <taxon>Annelida</taxon>
        <taxon>Polychaeta</taxon>
        <taxon>Sedentaria</taxon>
        <taxon>Canalipalpata</taxon>
        <taxon>Sabellida</taxon>
        <taxon>Siboglinidae</taxon>
        <taxon>Ridgeia</taxon>
    </lineage>
</organism>
<comment type="similarity">
    <text evidence="4">Belongs to the vinculin/alpha-catenin family.</text>
</comment>
<dbReference type="Gene3D" id="1.20.120.230">
    <property type="entry name" value="Alpha-catenin/vinculin-like"/>
    <property type="match status" value="4"/>
</dbReference>
<evidence type="ECO:0000256" key="8">
    <source>
        <dbReference type="ARBA" id="ARBA00022737"/>
    </source>
</evidence>
<comment type="caution">
    <text evidence="15">The sequence shown here is derived from an EMBL/GenBank/DDBJ whole genome shotgun (WGS) entry which is preliminary data.</text>
</comment>
<dbReference type="GO" id="GO:0005198">
    <property type="term" value="F:structural molecule activity"/>
    <property type="evidence" value="ECO:0007669"/>
    <property type="project" value="InterPro"/>
</dbReference>
<evidence type="ECO:0000256" key="3">
    <source>
        <dbReference type="ARBA" id="ARBA00004536"/>
    </source>
</evidence>
<dbReference type="InterPro" id="IPR036723">
    <property type="entry name" value="Alpha-catenin/vinculin-like_sf"/>
</dbReference>
<evidence type="ECO:0000256" key="5">
    <source>
        <dbReference type="ARBA" id="ARBA00014125"/>
    </source>
</evidence>
<dbReference type="EMBL" id="JAODUO010000072">
    <property type="protein sequence ID" value="KAK2190674.1"/>
    <property type="molecule type" value="Genomic_DNA"/>
</dbReference>
<evidence type="ECO:0000256" key="2">
    <source>
        <dbReference type="ARBA" id="ARBA00004413"/>
    </source>
</evidence>
<dbReference type="GO" id="GO:0007155">
    <property type="term" value="P:cell adhesion"/>
    <property type="evidence" value="ECO:0007669"/>
    <property type="project" value="UniProtKB-KW"/>
</dbReference>
<dbReference type="GO" id="GO:0005886">
    <property type="term" value="C:plasma membrane"/>
    <property type="evidence" value="ECO:0007669"/>
    <property type="project" value="UniProtKB-SubCell"/>
</dbReference>
<evidence type="ECO:0000256" key="9">
    <source>
        <dbReference type="ARBA" id="ARBA00022889"/>
    </source>
</evidence>
<dbReference type="InterPro" id="IPR017997">
    <property type="entry name" value="Vinculin"/>
</dbReference>
<reference evidence="15" key="1">
    <citation type="journal article" date="2023" name="Mol. Biol. Evol.">
        <title>Third-Generation Sequencing Reveals the Adaptive Role of the Epigenome in Three Deep-Sea Polychaetes.</title>
        <authorList>
            <person name="Perez M."/>
            <person name="Aroh O."/>
            <person name="Sun Y."/>
            <person name="Lan Y."/>
            <person name="Juniper S.K."/>
            <person name="Young C.R."/>
            <person name="Angers B."/>
            <person name="Qian P.Y."/>
        </authorList>
    </citation>
    <scope>NUCLEOTIDE SEQUENCE</scope>
    <source>
        <strain evidence="15">R07B-5</strain>
    </source>
</reference>
<evidence type="ECO:0000256" key="10">
    <source>
        <dbReference type="ARBA" id="ARBA00022949"/>
    </source>
</evidence>
<keyword evidence="7" id="KW-0963">Cytoplasm</keyword>
<dbReference type="InterPro" id="IPR000633">
    <property type="entry name" value="Vinculin_CS"/>
</dbReference>
<dbReference type="PANTHER" id="PTHR46180">
    <property type="entry name" value="VINCULIN"/>
    <property type="match status" value="1"/>
</dbReference>
<evidence type="ECO:0000256" key="14">
    <source>
        <dbReference type="SAM" id="MobiDB-lite"/>
    </source>
</evidence>
<feature type="compositionally biased region" description="Pro residues" evidence="14">
    <location>
        <begin position="838"/>
        <end position="854"/>
    </location>
</feature>
<feature type="region of interest" description="Disordered" evidence="14">
    <location>
        <begin position="812"/>
        <end position="864"/>
    </location>
</feature>
<sequence length="1052" mass="115436">MPPALNRVEEASILLLEASDMLRSDPFSAPARKKLIEGSRGILQGTSALLLAFDESEVRKIIRICKNVLEYLAITEVVETMEDLVTFVKNLSPVLTKMTKEVDGREKELTHQVHRDWLTRSLEQVKQLTPVLISGIKIYVTTKGQAGEALQDAQHNRDYVVQKLSNEIHEIIRVLQLTTYDEEEWDADDITIMKKAQNAIAGRMKHAQDWLSDPLALVGSSGQRALMQILEDAQRIADKCVNPDDRAAILKATADLISMTDALCELREQGLGNSPQAVSLARGIQQKLQELQDLCRQAVTTTERSGVRHPAHTVTGKVEQAQRWLANPAVSDNGLGEEAARMVVAEGRKLAQSLSGTKKANLQQLCNDVEQLTYQLSDMCRRGQANTPQARAVAATLSHKLHQLENAFKDTLVHQVAEDFVDTTTPLKQLADAAMAPFGVPNREGIFDDRARNFTAHANKLANTAVAVASGGGCNNKRIIEGINHAAQDLSDLTPEVVKAARIVLLNPQNEASTEHFELLKKQWLDKMDKMRDLVDEAVDTNAFIKASEEGILRDTEKAEEAIKRGDAPGIVSATSNIARRANRVLQMAQQEADNSEDPRFVEHVNEAVRNLRATIAPMVQNAKGVAQNPRDPNAAGRWRDVNNQLIDGVQGVRKVVCPPDFQPPMADFPPPPPDMGQLHISESDRVGVKPPLPPPLPSEGKQGQHIGPTDQLDDAIRVLLGHTGPVATPPRGAPIAPPLPPTRGQVTPAHAQGLASQIPTFEVDLEELVRAQKPKPKQTFVTKAKVPMEPMGQVPPDVPPPPFDLQDDWNGGEYGAPPVPPLPYMEGYSPYGDRAPPRPPLPMDSAPPRPPPPETDDEDDLNFPLPQANQPIMMAAHALHMDLKQWSSRDNEIIAAAKRMALLMAKLSQIVRGEGGTKRDLIATAKAIAESSEEVTRLAKELARECTDKRMRTSLLQVCERIPTIGTQLKILSTVKATMLGAQEPVPSPDGSEIACGSEEDQEATEMLVGNAQNLMQSVRETVRAAEAASIKIRVDSGYSIHWNRRRPWYT</sequence>
<evidence type="ECO:0000256" key="7">
    <source>
        <dbReference type="ARBA" id="ARBA00022490"/>
    </source>
</evidence>
<dbReference type="SUPFAM" id="SSF47220">
    <property type="entry name" value="alpha-catenin/vinculin-like"/>
    <property type="match status" value="6"/>
</dbReference>
<proteinExistence type="inferred from homology"/>
<keyword evidence="8" id="KW-0677">Repeat</keyword>
<dbReference type="Pfam" id="PF01044">
    <property type="entry name" value="Vinculin"/>
    <property type="match status" value="2"/>
</dbReference>
<evidence type="ECO:0000256" key="4">
    <source>
        <dbReference type="ARBA" id="ARBA00008376"/>
    </source>
</evidence>
<keyword evidence="12" id="KW-0009">Actin-binding</keyword>
<evidence type="ECO:0000256" key="11">
    <source>
        <dbReference type="ARBA" id="ARBA00023136"/>
    </source>
</evidence>